<comment type="caution">
    <text evidence="1">The sequence shown here is derived from an EMBL/GenBank/DDBJ whole genome shotgun (WGS) entry which is preliminary data.</text>
</comment>
<keyword evidence="2" id="KW-1185">Reference proteome</keyword>
<evidence type="ECO:0000313" key="2">
    <source>
        <dbReference type="Proteomes" id="UP000019140"/>
    </source>
</evidence>
<gene>
    <name evidence="1" type="ORF">ETSY2_06755</name>
</gene>
<organism evidence="1 2">
    <name type="scientific">Candidatus Entotheonella gemina</name>
    <dbReference type="NCBI Taxonomy" id="1429439"/>
    <lineage>
        <taxon>Bacteria</taxon>
        <taxon>Pseudomonadati</taxon>
        <taxon>Nitrospinota/Tectimicrobiota group</taxon>
        <taxon>Candidatus Tectimicrobiota</taxon>
        <taxon>Candidatus Entotheonellia</taxon>
        <taxon>Candidatus Entotheonellales</taxon>
        <taxon>Candidatus Entotheonellaceae</taxon>
        <taxon>Candidatus Entotheonella</taxon>
    </lineage>
</organism>
<dbReference type="AlphaFoldDB" id="W4ME48"/>
<name>W4ME48_9BACT</name>
<dbReference type="EMBL" id="AZHX01000276">
    <property type="protein sequence ID" value="ETX08201.1"/>
    <property type="molecule type" value="Genomic_DNA"/>
</dbReference>
<dbReference type="HOGENOM" id="CLU_3165888_0_0_7"/>
<evidence type="ECO:0000313" key="1">
    <source>
        <dbReference type="EMBL" id="ETX08201.1"/>
    </source>
</evidence>
<accession>W4ME48</accession>
<protein>
    <submittedName>
        <fullName evidence="1">Uncharacterized protein</fullName>
    </submittedName>
</protein>
<reference evidence="1 2" key="1">
    <citation type="journal article" date="2014" name="Nature">
        <title>An environmental bacterial taxon with a large and distinct metabolic repertoire.</title>
        <authorList>
            <person name="Wilson M.C."/>
            <person name="Mori T."/>
            <person name="Ruckert C."/>
            <person name="Uria A.R."/>
            <person name="Helf M.J."/>
            <person name="Takada K."/>
            <person name="Gernert C."/>
            <person name="Steffens U.A."/>
            <person name="Heycke N."/>
            <person name="Schmitt S."/>
            <person name="Rinke C."/>
            <person name="Helfrich E.J."/>
            <person name="Brachmann A.O."/>
            <person name="Gurgui C."/>
            <person name="Wakimoto T."/>
            <person name="Kracht M."/>
            <person name="Crusemann M."/>
            <person name="Hentschel U."/>
            <person name="Abe I."/>
            <person name="Matsunaga S."/>
            <person name="Kalinowski J."/>
            <person name="Takeyama H."/>
            <person name="Piel J."/>
        </authorList>
    </citation>
    <scope>NUCLEOTIDE SEQUENCE [LARGE SCALE GENOMIC DNA]</scope>
    <source>
        <strain evidence="2">TSY2</strain>
    </source>
</reference>
<proteinExistence type="predicted"/>
<dbReference type="Proteomes" id="UP000019140">
    <property type="component" value="Unassembled WGS sequence"/>
</dbReference>
<sequence>MEGNEVDEMAEPIKSGWHRSLYLPAADNKKVPGLIMYLLLTRRRTWP</sequence>